<dbReference type="InterPro" id="IPR013103">
    <property type="entry name" value="RVT_2"/>
</dbReference>
<evidence type="ECO:0000313" key="4">
    <source>
        <dbReference type="Proteomes" id="UP001289374"/>
    </source>
</evidence>
<evidence type="ECO:0000259" key="2">
    <source>
        <dbReference type="Pfam" id="PF07727"/>
    </source>
</evidence>
<proteinExistence type="predicted"/>
<dbReference type="EMBL" id="JACGWL010000016">
    <property type="protein sequence ID" value="KAK4385809.1"/>
    <property type="molecule type" value="Genomic_DNA"/>
</dbReference>
<keyword evidence="1" id="KW-1133">Transmembrane helix</keyword>
<keyword evidence="1" id="KW-0812">Transmembrane</keyword>
<organism evidence="3 4">
    <name type="scientific">Sesamum angolense</name>
    <dbReference type="NCBI Taxonomy" id="2727404"/>
    <lineage>
        <taxon>Eukaryota</taxon>
        <taxon>Viridiplantae</taxon>
        <taxon>Streptophyta</taxon>
        <taxon>Embryophyta</taxon>
        <taxon>Tracheophyta</taxon>
        <taxon>Spermatophyta</taxon>
        <taxon>Magnoliopsida</taxon>
        <taxon>eudicotyledons</taxon>
        <taxon>Gunneridae</taxon>
        <taxon>Pentapetalae</taxon>
        <taxon>asterids</taxon>
        <taxon>lamiids</taxon>
        <taxon>Lamiales</taxon>
        <taxon>Pedaliaceae</taxon>
        <taxon>Sesamum</taxon>
    </lineage>
</organism>
<protein>
    <recommendedName>
        <fullName evidence="2">Reverse transcriptase Ty1/copia-type domain-containing protein</fullName>
    </recommendedName>
</protein>
<gene>
    <name evidence="3" type="ORF">Sango_2704900</name>
</gene>
<evidence type="ECO:0000256" key="1">
    <source>
        <dbReference type="SAM" id="Phobius"/>
    </source>
</evidence>
<comment type="caution">
    <text evidence="3">The sequence shown here is derived from an EMBL/GenBank/DDBJ whole genome shotgun (WGS) entry which is preliminary data.</text>
</comment>
<feature type="transmembrane region" description="Helical" evidence="1">
    <location>
        <begin position="137"/>
        <end position="157"/>
    </location>
</feature>
<accession>A0AAE1W389</accession>
<evidence type="ECO:0000313" key="3">
    <source>
        <dbReference type="EMBL" id="KAK4385809.1"/>
    </source>
</evidence>
<dbReference type="Proteomes" id="UP001289374">
    <property type="component" value="Unassembled WGS sequence"/>
</dbReference>
<dbReference type="SUPFAM" id="SSF56672">
    <property type="entry name" value="DNA/RNA polymerases"/>
    <property type="match status" value="1"/>
</dbReference>
<reference evidence="3" key="2">
    <citation type="journal article" date="2024" name="Plant">
        <title>Genomic evolution and insights into agronomic trait innovations of Sesamum species.</title>
        <authorList>
            <person name="Miao H."/>
            <person name="Wang L."/>
            <person name="Qu L."/>
            <person name="Liu H."/>
            <person name="Sun Y."/>
            <person name="Le M."/>
            <person name="Wang Q."/>
            <person name="Wei S."/>
            <person name="Zheng Y."/>
            <person name="Lin W."/>
            <person name="Duan Y."/>
            <person name="Cao H."/>
            <person name="Xiong S."/>
            <person name="Wang X."/>
            <person name="Wei L."/>
            <person name="Li C."/>
            <person name="Ma Q."/>
            <person name="Ju M."/>
            <person name="Zhao R."/>
            <person name="Li G."/>
            <person name="Mu C."/>
            <person name="Tian Q."/>
            <person name="Mei H."/>
            <person name="Zhang T."/>
            <person name="Gao T."/>
            <person name="Zhang H."/>
        </authorList>
    </citation>
    <scope>NUCLEOTIDE SEQUENCE</scope>
    <source>
        <strain evidence="3">K16</strain>
    </source>
</reference>
<keyword evidence="4" id="KW-1185">Reference proteome</keyword>
<dbReference type="Pfam" id="PF07727">
    <property type="entry name" value="RVT_2"/>
    <property type="match status" value="1"/>
</dbReference>
<keyword evidence="1" id="KW-0472">Membrane</keyword>
<name>A0AAE1W389_9LAMI</name>
<sequence length="194" mass="21831">MAMDEEMSALISRETWELVDPSPNADVVSCRWVFTLKFRADGTLERYKARLVAKDHSGFVQTTGLGMAVLAVYVDDILITGSDIVGIEEAKTYLQKHFVTKDLGKPKYFLGIEIAHSTLYLKENMLVISFKEAYSALNWWTLLWILILISGMTMSVIDKPQTVHWEAALRILKYIKASPGSLLLDIAPMLMGTL</sequence>
<dbReference type="AlphaFoldDB" id="A0AAE1W389"/>
<dbReference type="InterPro" id="IPR043502">
    <property type="entry name" value="DNA/RNA_pol_sf"/>
</dbReference>
<feature type="domain" description="Reverse transcriptase Ty1/copia-type" evidence="2">
    <location>
        <begin position="59"/>
        <end position="118"/>
    </location>
</feature>
<reference evidence="3" key="1">
    <citation type="submission" date="2020-06" db="EMBL/GenBank/DDBJ databases">
        <authorList>
            <person name="Li T."/>
            <person name="Hu X."/>
            <person name="Zhang T."/>
            <person name="Song X."/>
            <person name="Zhang H."/>
            <person name="Dai N."/>
            <person name="Sheng W."/>
            <person name="Hou X."/>
            <person name="Wei L."/>
        </authorList>
    </citation>
    <scope>NUCLEOTIDE SEQUENCE</scope>
    <source>
        <strain evidence="3">K16</strain>
        <tissue evidence="3">Leaf</tissue>
    </source>
</reference>